<comment type="caution">
    <text evidence="1">The sequence shown here is derived from an EMBL/GenBank/DDBJ whole genome shotgun (WGS) entry which is preliminary data.</text>
</comment>
<dbReference type="AlphaFoldDB" id="A0A9N7W261"/>
<name>A0A9N7W261_PLEPL</name>
<gene>
    <name evidence="1" type="ORF">PLEPLA_LOCUS47727</name>
</gene>
<organism evidence="1 2">
    <name type="scientific">Pleuronectes platessa</name>
    <name type="common">European plaice</name>
    <dbReference type="NCBI Taxonomy" id="8262"/>
    <lineage>
        <taxon>Eukaryota</taxon>
        <taxon>Metazoa</taxon>
        <taxon>Chordata</taxon>
        <taxon>Craniata</taxon>
        <taxon>Vertebrata</taxon>
        <taxon>Euteleostomi</taxon>
        <taxon>Actinopterygii</taxon>
        <taxon>Neopterygii</taxon>
        <taxon>Teleostei</taxon>
        <taxon>Neoteleostei</taxon>
        <taxon>Acanthomorphata</taxon>
        <taxon>Carangaria</taxon>
        <taxon>Pleuronectiformes</taxon>
        <taxon>Pleuronectoidei</taxon>
        <taxon>Pleuronectidae</taxon>
        <taxon>Pleuronectes</taxon>
    </lineage>
</organism>
<evidence type="ECO:0000313" key="2">
    <source>
        <dbReference type="Proteomes" id="UP001153269"/>
    </source>
</evidence>
<dbReference type="Proteomes" id="UP001153269">
    <property type="component" value="Unassembled WGS sequence"/>
</dbReference>
<reference evidence="1" key="1">
    <citation type="submission" date="2020-03" db="EMBL/GenBank/DDBJ databases">
        <authorList>
            <person name="Weist P."/>
        </authorList>
    </citation>
    <scope>NUCLEOTIDE SEQUENCE</scope>
</reference>
<keyword evidence="2" id="KW-1185">Reference proteome</keyword>
<proteinExistence type="predicted"/>
<dbReference type="EMBL" id="CADEAL010004451">
    <property type="protein sequence ID" value="CAB1459890.1"/>
    <property type="molecule type" value="Genomic_DNA"/>
</dbReference>
<accession>A0A9N7W261</accession>
<protein>
    <submittedName>
        <fullName evidence="1">Uncharacterized protein</fullName>
    </submittedName>
</protein>
<sequence>MLLVFGLHCITSASRERSFSQLFPTRSFSTVASLSGHKSLVTFCHLVSNNLRSLFVALQAQELRVMNLHEATYRLRLCGVRCQRMTERFENVQLMAGRFPKPESDGSGRSAHGYVHEKIDGKLFDQTVKMKIPLLPIEELG</sequence>
<evidence type="ECO:0000313" key="1">
    <source>
        <dbReference type="EMBL" id="CAB1459890.1"/>
    </source>
</evidence>